<keyword evidence="6" id="KW-1185">Reference proteome</keyword>
<dbReference type="PANTHER" id="PTHR44688:SF16">
    <property type="entry name" value="DNA-BINDING TRANSCRIPTIONAL ACTIVATOR DEVR_DOSR"/>
    <property type="match status" value="1"/>
</dbReference>
<sequence length="278" mass="31504">MEFEWRDLAFHREIGSAIDALDSPHFWARLTRVLERHIKFDSWVALRFTRAAPPFVCAEQALPDGKPDLMFQDYLAALYQLDPFYLAALETRASGFFTLADVAPDNFRMTEYYQRYFCKNVVGDEVHFNVVIDADHTMAFSLGSRRRYHEREIALLTLFAPWVLALMQQRLRYENFGPAGETVLVTEADAADATDLPARIGALSGRNGRGVLTAREIEVAMLSLSGFSTRAIAEKLAISFETVRAHKKHIYAKLGIGSQSELFAMFYEPGHRESDIPA</sequence>
<dbReference type="SUPFAM" id="SSF46894">
    <property type="entry name" value="C-terminal effector domain of the bipartite response regulators"/>
    <property type="match status" value="1"/>
</dbReference>
<keyword evidence="1" id="KW-0805">Transcription regulation</keyword>
<evidence type="ECO:0000259" key="4">
    <source>
        <dbReference type="PROSITE" id="PS50043"/>
    </source>
</evidence>
<keyword evidence="3" id="KW-0804">Transcription</keyword>
<dbReference type="InterPro" id="IPR036388">
    <property type="entry name" value="WH-like_DNA-bd_sf"/>
</dbReference>
<evidence type="ECO:0000313" key="5">
    <source>
        <dbReference type="EMBL" id="SFJ12497.1"/>
    </source>
</evidence>
<dbReference type="PRINTS" id="PR00038">
    <property type="entry name" value="HTHLUXR"/>
</dbReference>
<name>A0A1I3NTM9_9BURK</name>
<dbReference type="OrthoDB" id="343383at2"/>
<gene>
    <name evidence="5" type="ORF">SAMN05192543_105512</name>
</gene>
<dbReference type="PROSITE" id="PS50043">
    <property type="entry name" value="HTH_LUXR_2"/>
    <property type="match status" value="1"/>
</dbReference>
<dbReference type="Proteomes" id="UP000199548">
    <property type="component" value="Unassembled WGS sequence"/>
</dbReference>
<feature type="domain" description="HTH luxR-type" evidence="4">
    <location>
        <begin position="205"/>
        <end position="270"/>
    </location>
</feature>
<keyword evidence="2" id="KW-0238">DNA-binding</keyword>
<reference evidence="5 6" key="1">
    <citation type="submission" date="2016-10" db="EMBL/GenBank/DDBJ databases">
        <authorList>
            <person name="de Groot N.N."/>
        </authorList>
    </citation>
    <scope>NUCLEOTIDE SEQUENCE [LARGE SCALE GENOMIC DNA]</scope>
    <source>
        <strain evidence="5 6">LMG 23650</strain>
    </source>
</reference>
<protein>
    <submittedName>
        <fullName evidence="5">Transcriptional regulator, LuxR family</fullName>
    </submittedName>
</protein>
<dbReference type="PANTHER" id="PTHR44688">
    <property type="entry name" value="DNA-BINDING TRANSCRIPTIONAL ACTIVATOR DEVR_DOSR"/>
    <property type="match status" value="1"/>
</dbReference>
<evidence type="ECO:0000256" key="3">
    <source>
        <dbReference type="ARBA" id="ARBA00023163"/>
    </source>
</evidence>
<dbReference type="SMART" id="SM00421">
    <property type="entry name" value="HTH_LUXR"/>
    <property type="match status" value="1"/>
</dbReference>
<evidence type="ECO:0000256" key="2">
    <source>
        <dbReference type="ARBA" id="ARBA00023125"/>
    </source>
</evidence>
<dbReference type="Gene3D" id="1.10.10.10">
    <property type="entry name" value="Winged helix-like DNA-binding domain superfamily/Winged helix DNA-binding domain"/>
    <property type="match status" value="1"/>
</dbReference>
<evidence type="ECO:0000313" key="6">
    <source>
        <dbReference type="Proteomes" id="UP000199548"/>
    </source>
</evidence>
<dbReference type="PROSITE" id="PS00622">
    <property type="entry name" value="HTH_LUXR_1"/>
    <property type="match status" value="1"/>
</dbReference>
<dbReference type="STRING" id="420953.SAMN05192543_105512"/>
<dbReference type="RefSeq" id="WP_091014452.1">
    <property type="nucleotide sequence ID" value="NZ_CP041745.1"/>
</dbReference>
<evidence type="ECO:0000256" key="1">
    <source>
        <dbReference type="ARBA" id="ARBA00023015"/>
    </source>
</evidence>
<dbReference type="EMBL" id="FOQU01000005">
    <property type="protein sequence ID" value="SFJ12497.1"/>
    <property type="molecule type" value="Genomic_DNA"/>
</dbReference>
<accession>A0A1I3NTM9</accession>
<dbReference type="GO" id="GO:0006355">
    <property type="term" value="P:regulation of DNA-templated transcription"/>
    <property type="evidence" value="ECO:0007669"/>
    <property type="project" value="InterPro"/>
</dbReference>
<dbReference type="InterPro" id="IPR016032">
    <property type="entry name" value="Sig_transdc_resp-reg_C-effctor"/>
</dbReference>
<dbReference type="InterPro" id="IPR000792">
    <property type="entry name" value="Tscrpt_reg_LuxR_C"/>
</dbReference>
<dbReference type="GO" id="GO:0003677">
    <property type="term" value="F:DNA binding"/>
    <property type="evidence" value="ECO:0007669"/>
    <property type="project" value="UniProtKB-KW"/>
</dbReference>
<dbReference type="AlphaFoldDB" id="A0A1I3NTM9"/>
<proteinExistence type="predicted"/>
<organism evidence="5 6">
    <name type="scientific">Paraburkholderia megapolitana</name>
    <dbReference type="NCBI Taxonomy" id="420953"/>
    <lineage>
        <taxon>Bacteria</taxon>
        <taxon>Pseudomonadati</taxon>
        <taxon>Pseudomonadota</taxon>
        <taxon>Betaproteobacteria</taxon>
        <taxon>Burkholderiales</taxon>
        <taxon>Burkholderiaceae</taxon>
        <taxon>Paraburkholderia</taxon>
    </lineage>
</organism>
<dbReference type="Pfam" id="PF00196">
    <property type="entry name" value="GerE"/>
    <property type="match status" value="1"/>
</dbReference>
<dbReference type="CDD" id="cd06170">
    <property type="entry name" value="LuxR_C_like"/>
    <property type="match status" value="1"/>
</dbReference>